<evidence type="ECO:0000256" key="1">
    <source>
        <dbReference type="SAM" id="MobiDB-lite"/>
    </source>
</evidence>
<feature type="domain" description="MobA/VirD2-like nuclease" evidence="2">
    <location>
        <begin position="39"/>
        <end position="166"/>
    </location>
</feature>
<dbReference type="EMBL" id="LWSA01000030">
    <property type="protein sequence ID" value="OCX76127.1"/>
    <property type="molecule type" value="Genomic_DNA"/>
</dbReference>
<accession>A0A1C2JLP1</accession>
<dbReference type="InterPro" id="IPR054462">
    <property type="entry name" value="TraI_M"/>
</dbReference>
<comment type="caution">
    <text evidence="5">The sequence shown here is derived from an EMBL/GenBank/DDBJ whole genome shotgun (WGS) entry which is preliminary data.</text>
</comment>
<evidence type="ECO:0000259" key="3">
    <source>
        <dbReference type="Pfam" id="PF18821"/>
    </source>
</evidence>
<dbReference type="Pfam" id="PF03432">
    <property type="entry name" value="Relaxase"/>
    <property type="match status" value="1"/>
</dbReference>
<dbReference type="RefSeq" id="WP_024893966.1">
    <property type="nucleotide sequence ID" value="NZ_LWRZ01000026.1"/>
</dbReference>
<dbReference type="InterPro" id="IPR005094">
    <property type="entry name" value="Endonuclease_MobA/VirD2"/>
</dbReference>
<reference evidence="5 6" key="1">
    <citation type="journal article" date="2016" name="Int. J. Mol. Sci.">
        <title>Comparative genomics of the extreme acidophile Acidithiobacillus thiooxidans reveals intraspecific divergence and niche adaptation.</title>
        <authorList>
            <person name="Zhang X."/>
            <person name="Feng X."/>
            <person name="Tao J."/>
            <person name="Ma L."/>
            <person name="Xiao Y."/>
            <person name="Liang Y."/>
            <person name="Liu X."/>
            <person name="Yin H."/>
        </authorList>
    </citation>
    <scope>NUCLEOTIDE SEQUENCE [LARGE SCALE GENOMIC DNA]</scope>
    <source>
        <strain evidence="5 6">A02</strain>
    </source>
</reference>
<feature type="region of interest" description="Disordered" evidence="1">
    <location>
        <begin position="198"/>
        <end position="222"/>
    </location>
</feature>
<name>A0A1C2JLP1_ACITH</name>
<evidence type="ECO:0000259" key="4">
    <source>
        <dbReference type="Pfam" id="PF22863"/>
    </source>
</evidence>
<proteinExistence type="predicted"/>
<evidence type="ECO:0000313" key="6">
    <source>
        <dbReference type="Proteomes" id="UP000094893"/>
    </source>
</evidence>
<gene>
    <name evidence="5" type="ORF">A6P07_03240</name>
</gene>
<dbReference type="InterPro" id="IPR040677">
    <property type="entry name" value="LPD7"/>
</dbReference>
<sequence length="633" mass="71480">MLGKVGKSRVGAKSAGKSPFADLVNYVAREADGKGREVDKEEMGVLNLDADVEDMDLVIRQMNMAAAKTAKNGKFKGDPVYHLILSWQEGDKPTPKQVKDCVQHTLKALGMAECQAVWAIHHDTDNDHVHIAVNRVHPEKGIVMGPPRRDYHVIDKAMRELELIHGFRRDNGPYVTLDTENGPQIVRMSRKERAEKGLLKHGDEIGPRTTPAAKAAERSQGAPSFQEWAQWGPTNAMHDALEKPDAMWRDLHEALAPYGIQIQTKGTGMVVSTTLENGRILACPISKLDRNFTKMRLEQRLGTFTPPSPSFSQKPATTTYADFLHEAQSGHQQDGPAPHDGVAPGRGDNGQRAKRRAERQQAREDLHTRYQADQQRIKDTRRDARKALLARQKVEREAQRQDHKGRKSLFITRKVATGMGRQAATSLWAYTAASEKEALQKRHLKERHALPRTMVWRDWLEQQAAPPIEDESAKAALRGIRYRERRNDNQKKNGIEGEEVEELKPILSKLHHEIDHRRQLIHYRDAQGRDLFTDTGPRIDVHDRAESTVEAALRIAAQKYGAVDITGSSAFREQAARAAARLGIQVRDTDLQKVWQLEREAMQPKQPQRGDETQRMGKTDRPDPRPGRPGKER</sequence>
<dbReference type="Pfam" id="PF18821">
    <property type="entry name" value="LPD7"/>
    <property type="match status" value="1"/>
</dbReference>
<dbReference type="AlphaFoldDB" id="A0A1C2JLP1"/>
<feature type="region of interest" description="Disordered" evidence="1">
    <location>
        <begin position="328"/>
        <end position="380"/>
    </location>
</feature>
<dbReference type="NCBIfam" id="NF041893">
    <property type="entry name" value="TraI_MobP_relax"/>
    <property type="match status" value="1"/>
</dbReference>
<feature type="domain" description="Large polyvalent protein-associated" evidence="3">
    <location>
        <begin position="511"/>
        <end position="598"/>
    </location>
</feature>
<feature type="domain" description="TraI-like middle" evidence="4">
    <location>
        <begin position="213"/>
        <end position="306"/>
    </location>
</feature>
<organism evidence="5 6">
    <name type="scientific">Acidithiobacillus thiooxidans</name>
    <name type="common">Thiobacillus thiooxidans</name>
    <dbReference type="NCBI Taxonomy" id="930"/>
    <lineage>
        <taxon>Bacteria</taxon>
        <taxon>Pseudomonadati</taxon>
        <taxon>Pseudomonadota</taxon>
        <taxon>Acidithiobacillia</taxon>
        <taxon>Acidithiobacillales</taxon>
        <taxon>Acidithiobacillaceae</taxon>
        <taxon>Acidithiobacillus</taxon>
    </lineage>
</organism>
<feature type="region of interest" description="Disordered" evidence="1">
    <location>
        <begin position="597"/>
        <end position="633"/>
    </location>
</feature>
<dbReference type="InterPro" id="IPR049751">
    <property type="entry name" value="TraI/MobA_relaxases"/>
</dbReference>
<evidence type="ECO:0000313" key="5">
    <source>
        <dbReference type="EMBL" id="OCX76127.1"/>
    </source>
</evidence>
<dbReference type="Pfam" id="PF22863">
    <property type="entry name" value="TraI_middle"/>
    <property type="match status" value="1"/>
</dbReference>
<feature type="compositionally biased region" description="Basic and acidic residues" evidence="1">
    <location>
        <begin position="358"/>
        <end position="380"/>
    </location>
</feature>
<protein>
    <submittedName>
        <fullName evidence="5">Uncharacterized protein</fullName>
    </submittedName>
</protein>
<evidence type="ECO:0000259" key="2">
    <source>
        <dbReference type="Pfam" id="PF03432"/>
    </source>
</evidence>
<dbReference type="Proteomes" id="UP000094893">
    <property type="component" value="Unassembled WGS sequence"/>
</dbReference>